<feature type="region of interest" description="Disordered" evidence="1">
    <location>
        <begin position="37"/>
        <end position="71"/>
    </location>
</feature>
<feature type="compositionally biased region" description="Basic and acidic residues" evidence="1">
    <location>
        <begin position="1"/>
        <end position="10"/>
    </location>
</feature>
<comment type="caution">
    <text evidence="2">The sequence shown here is derived from an EMBL/GenBank/DDBJ whole genome shotgun (WGS) entry which is preliminary data.</text>
</comment>
<feature type="compositionally biased region" description="Pro residues" evidence="1">
    <location>
        <begin position="46"/>
        <end position="55"/>
    </location>
</feature>
<evidence type="ECO:0000313" key="2">
    <source>
        <dbReference type="EMBL" id="GMI28811.1"/>
    </source>
</evidence>
<feature type="region of interest" description="Disordered" evidence="1">
    <location>
        <begin position="91"/>
        <end position="115"/>
    </location>
</feature>
<sequence>MEKARLTRETKKAKKKARGERSSAVFAAHRAKNKTAAAAAAAVGPSPAPQAPAPSDPVGLGGGFEEGAASPPFPGVEFVTAVLEGALWAGPESADAKAAAASGDTPSGRRRKRAA</sequence>
<keyword evidence="3" id="KW-1185">Reference proteome</keyword>
<gene>
    <name evidence="2" type="ORF">TeGR_g3662</name>
</gene>
<protein>
    <submittedName>
        <fullName evidence="2">Uncharacterized protein</fullName>
    </submittedName>
</protein>
<name>A0ABQ6MLP8_9STRA</name>
<reference evidence="2 3" key="1">
    <citation type="journal article" date="2023" name="Commun. Biol.">
        <title>Genome analysis of Parmales, the sister group of diatoms, reveals the evolutionary specialization of diatoms from phago-mixotrophs to photoautotrophs.</title>
        <authorList>
            <person name="Ban H."/>
            <person name="Sato S."/>
            <person name="Yoshikawa S."/>
            <person name="Yamada K."/>
            <person name="Nakamura Y."/>
            <person name="Ichinomiya M."/>
            <person name="Sato N."/>
            <person name="Blanc-Mathieu R."/>
            <person name="Endo H."/>
            <person name="Kuwata A."/>
            <person name="Ogata H."/>
        </authorList>
    </citation>
    <scope>NUCLEOTIDE SEQUENCE [LARGE SCALE GENOMIC DNA]</scope>
</reference>
<proteinExistence type="predicted"/>
<dbReference type="EMBL" id="BRYB01001574">
    <property type="protein sequence ID" value="GMI28811.1"/>
    <property type="molecule type" value="Genomic_DNA"/>
</dbReference>
<evidence type="ECO:0000313" key="3">
    <source>
        <dbReference type="Proteomes" id="UP001165060"/>
    </source>
</evidence>
<evidence type="ECO:0000256" key="1">
    <source>
        <dbReference type="SAM" id="MobiDB-lite"/>
    </source>
</evidence>
<feature type="region of interest" description="Disordered" evidence="1">
    <location>
        <begin position="1"/>
        <end position="24"/>
    </location>
</feature>
<dbReference type="Proteomes" id="UP001165060">
    <property type="component" value="Unassembled WGS sequence"/>
</dbReference>
<organism evidence="2 3">
    <name type="scientific">Tetraparma gracilis</name>
    <dbReference type="NCBI Taxonomy" id="2962635"/>
    <lineage>
        <taxon>Eukaryota</taxon>
        <taxon>Sar</taxon>
        <taxon>Stramenopiles</taxon>
        <taxon>Ochrophyta</taxon>
        <taxon>Bolidophyceae</taxon>
        <taxon>Parmales</taxon>
        <taxon>Triparmaceae</taxon>
        <taxon>Tetraparma</taxon>
    </lineage>
</organism>
<accession>A0ABQ6MLP8</accession>